<feature type="domain" description="Damage-control phosphatase ARMT1-like metal-binding" evidence="11">
    <location>
        <begin position="382"/>
        <end position="760"/>
    </location>
</feature>
<feature type="transmembrane region" description="Helical" evidence="10">
    <location>
        <begin position="52"/>
        <end position="72"/>
    </location>
</feature>
<feature type="coiled-coil region" evidence="9">
    <location>
        <begin position="399"/>
        <end position="455"/>
    </location>
</feature>
<protein>
    <recommendedName>
        <fullName evidence="11">Damage-control phosphatase ARMT1-like metal-binding domain-containing protein</fullName>
    </recommendedName>
</protein>
<feature type="transmembrane region" description="Helical" evidence="10">
    <location>
        <begin position="225"/>
        <end position="245"/>
    </location>
</feature>
<comment type="similarity">
    <text evidence="4">Belongs to the damage-control phosphatase family. Sugar phosphate phosphatase III subfamily.</text>
</comment>
<keyword evidence="5" id="KW-0479">Metal-binding</keyword>
<dbReference type="Pfam" id="PF01937">
    <property type="entry name" value="ARMT1-like_dom"/>
    <property type="match status" value="1"/>
</dbReference>
<feature type="transmembrane region" description="Helical" evidence="10">
    <location>
        <begin position="113"/>
        <end position="132"/>
    </location>
</feature>
<evidence type="ECO:0000256" key="1">
    <source>
        <dbReference type="ARBA" id="ARBA00001326"/>
    </source>
</evidence>
<feature type="transmembrane region" description="Helical" evidence="10">
    <location>
        <begin position="84"/>
        <end position="107"/>
    </location>
</feature>
<keyword evidence="7" id="KW-0464">Manganese</keyword>
<dbReference type="Gene3D" id="1.20.930.60">
    <property type="match status" value="1"/>
</dbReference>
<evidence type="ECO:0000256" key="2">
    <source>
        <dbReference type="ARBA" id="ARBA00001936"/>
    </source>
</evidence>
<dbReference type="InterPro" id="IPR036075">
    <property type="entry name" value="ARMT-1-like_metal-bd_sf"/>
</dbReference>
<proteinExistence type="inferred from homology"/>
<evidence type="ECO:0000256" key="4">
    <source>
        <dbReference type="ARBA" id="ARBA00009519"/>
    </source>
</evidence>
<comment type="cofactor">
    <cofactor evidence="3">
        <name>Ni(2+)</name>
        <dbReference type="ChEBI" id="CHEBI:49786"/>
    </cofactor>
</comment>
<dbReference type="eggNOG" id="KOG3870">
    <property type="taxonomic scope" value="Eukaryota"/>
</dbReference>
<gene>
    <name evidence="12" type="ORF">THAPS_6942</name>
</gene>
<keyword evidence="10" id="KW-0472">Membrane</keyword>
<dbReference type="GO" id="GO:0046872">
    <property type="term" value="F:metal ion binding"/>
    <property type="evidence" value="ECO:0007669"/>
    <property type="project" value="UniProtKB-KW"/>
</dbReference>
<evidence type="ECO:0000256" key="6">
    <source>
        <dbReference type="ARBA" id="ARBA00022801"/>
    </source>
</evidence>
<keyword evidence="13" id="KW-1185">Reference proteome</keyword>
<evidence type="ECO:0000256" key="9">
    <source>
        <dbReference type="SAM" id="Coils"/>
    </source>
</evidence>
<keyword evidence="10" id="KW-0812">Transmembrane</keyword>
<keyword evidence="9" id="KW-0175">Coiled coil</keyword>
<dbReference type="PaxDb" id="35128-Thaps6942"/>
<feature type="transmembrane region" description="Helical" evidence="10">
    <location>
        <begin position="257"/>
        <end position="275"/>
    </location>
</feature>
<evidence type="ECO:0000256" key="3">
    <source>
        <dbReference type="ARBA" id="ARBA00001967"/>
    </source>
</evidence>
<evidence type="ECO:0000256" key="7">
    <source>
        <dbReference type="ARBA" id="ARBA00023211"/>
    </source>
</evidence>
<dbReference type="Gene3D" id="3.40.50.10880">
    <property type="entry name" value="Uncharacterised protein PF01937, DUF89, domain 3"/>
    <property type="match status" value="1"/>
</dbReference>
<dbReference type="PANTHER" id="PTHR12260">
    <property type="entry name" value="DAMAGE-CONTROL PHOSPHATASE ARMT1"/>
    <property type="match status" value="1"/>
</dbReference>
<reference evidence="12 13" key="1">
    <citation type="journal article" date="2004" name="Science">
        <title>The genome of the diatom Thalassiosira pseudonana: ecology, evolution, and metabolism.</title>
        <authorList>
            <person name="Armbrust E.V."/>
            <person name="Berges J.A."/>
            <person name="Bowler C."/>
            <person name="Green B.R."/>
            <person name="Martinez D."/>
            <person name="Putnam N.H."/>
            <person name="Zhou S."/>
            <person name="Allen A.E."/>
            <person name="Apt K.E."/>
            <person name="Bechner M."/>
            <person name="Brzezinski M.A."/>
            <person name="Chaal B.K."/>
            <person name="Chiovitti A."/>
            <person name="Davis A.K."/>
            <person name="Demarest M.S."/>
            <person name="Detter J.C."/>
            <person name="Glavina T."/>
            <person name="Goodstein D."/>
            <person name="Hadi M.Z."/>
            <person name="Hellsten U."/>
            <person name="Hildebrand M."/>
            <person name="Jenkins B.D."/>
            <person name="Jurka J."/>
            <person name="Kapitonov V.V."/>
            <person name="Kroger N."/>
            <person name="Lau W.W."/>
            <person name="Lane T.W."/>
            <person name="Larimer F.W."/>
            <person name="Lippmeier J.C."/>
            <person name="Lucas S."/>
            <person name="Medina M."/>
            <person name="Montsant A."/>
            <person name="Obornik M."/>
            <person name="Parker M.S."/>
            <person name="Palenik B."/>
            <person name="Pazour G.J."/>
            <person name="Richardson P.M."/>
            <person name="Rynearson T.A."/>
            <person name="Saito M.A."/>
            <person name="Schwartz D.C."/>
            <person name="Thamatrakoln K."/>
            <person name="Valentin K."/>
            <person name="Vardi A."/>
            <person name="Wilkerson F.P."/>
            <person name="Rokhsar D.S."/>
        </authorList>
    </citation>
    <scope>NUCLEOTIDE SEQUENCE [LARGE SCALE GENOMIC DNA]</scope>
    <source>
        <strain evidence="12 13">CCMP1335</strain>
    </source>
</reference>
<dbReference type="KEGG" id="tps:THAPS_6942"/>
<evidence type="ECO:0000256" key="5">
    <source>
        <dbReference type="ARBA" id="ARBA00022723"/>
    </source>
</evidence>
<sequence length="786" mass="87242">MGGVIDFNTDCPWQLYTFSLVHILAGLCMYVFDACRLVSQDGVSCIESEIVMSRIVGFSMLYVGVLWGIITYQNKHDNGKITTLSNMGINGATALLVSVIFAGNASYGGLENSWMHIGDMLTMIILLGILVSRVSQPGVEWAQKVPLGDDLGLNCKGLLVLVIPMAIVKCVAYTDFIDLTKMLADGLEMTSFALWMWHFIAVLIFEFILAMFFVLFFDDDAGHEVVVMTLMAMSLVSACSIYSVREHLSGWMGLSGNLVWICLGIMIGVCMIAILRNNSSMSCIILVSTAEKMCITGAMKCLNICVVLGYLLSQPYAEAFAPPTSILRASTKMAASTSSDTKNICPKTGNPLPNLPIPPPLLSLTPGSWAYDTMSRRLNKDILQRTYEENEEAFNSPEFASALERFNKLRSELDNAANTKLTYLQFDEGEDGRSAELVEREAREWKDILAEYVENDDTWLSAPWLTTEFYAYRRLIEALGYYDKSNAATYLYDPFAVAKKAGLNSSVHSAENMLEKITSLPNTKEGVGLASSIALWGNKMDLSIWPADAENASLDVFAKILHAADDNLLHDDTPLLAEHCDMLRARGDGKVDIIVDNAGFELVTDLALADHLIASGVAQTVTFQLKSHPTFVSDALEKDLLETVDYYASLSEDTFPNARAAGIRWQSYLKEGKWVNNENNFWVQPSPMWEMPKDLFSDMKERCDLAFVKGDANYRRLLGDRYWDYSSPFQDVVGCYFPCVVCSLRTLKAEIGCGMDKEQVERAKGLDNEWMVNGRFGVVQFGTGAK</sequence>
<reference evidence="12 13" key="2">
    <citation type="journal article" date="2008" name="Nature">
        <title>The Phaeodactylum genome reveals the evolutionary history of diatom genomes.</title>
        <authorList>
            <person name="Bowler C."/>
            <person name="Allen A.E."/>
            <person name="Badger J.H."/>
            <person name="Grimwood J."/>
            <person name="Jabbari K."/>
            <person name="Kuo A."/>
            <person name="Maheswari U."/>
            <person name="Martens C."/>
            <person name="Maumus F."/>
            <person name="Otillar R.P."/>
            <person name="Rayko E."/>
            <person name="Salamov A."/>
            <person name="Vandepoele K."/>
            <person name="Beszteri B."/>
            <person name="Gruber A."/>
            <person name="Heijde M."/>
            <person name="Katinka M."/>
            <person name="Mock T."/>
            <person name="Valentin K."/>
            <person name="Verret F."/>
            <person name="Berges J.A."/>
            <person name="Brownlee C."/>
            <person name="Cadoret J.P."/>
            <person name="Chiovitti A."/>
            <person name="Choi C.J."/>
            <person name="Coesel S."/>
            <person name="De Martino A."/>
            <person name="Detter J.C."/>
            <person name="Durkin C."/>
            <person name="Falciatore A."/>
            <person name="Fournet J."/>
            <person name="Haruta M."/>
            <person name="Huysman M.J."/>
            <person name="Jenkins B.D."/>
            <person name="Jiroutova K."/>
            <person name="Jorgensen R.E."/>
            <person name="Joubert Y."/>
            <person name="Kaplan A."/>
            <person name="Kroger N."/>
            <person name="Kroth P.G."/>
            <person name="La Roche J."/>
            <person name="Lindquist E."/>
            <person name="Lommer M."/>
            <person name="Martin-Jezequel V."/>
            <person name="Lopez P.J."/>
            <person name="Lucas S."/>
            <person name="Mangogna M."/>
            <person name="McGinnis K."/>
            <person name="Medlin L.K."/>
            <person name="Montsant A."/>
            <person name="Oudot-Le Secq M.P."/>
            <person name="Napoli C."/>
            <person name="Obornik M."/>
            <person name="Parker M.S."/>
            <person name="Petit J.L."/>
            <person name="Porcel B.M."/>
            <person name="Poulsen N."/>
            <person name="Robison M."/>
            <person name="Rychlewski L."/>
            <person name="Rynearson T.A."/>
            <person name="Schmutz J."/>
            <person name="Shapiro H."/>
            <person name="Siaut M."/>
            <person name="Stanley M."/>
            <person name="Sussman M.R."/>
            <person name="Taylor A.R."/>
            <person name="Vardi A."/>
            <person name="von Dassow P."/>
            <person name="Vyverman W."/>
            <person name="Willis A."/>
            <person name="Wyrwicz L.S."/>
            <person name="Rokhsar D.S."/>
            <person name="Weissenbach J."/>
            <person name="Armbrust E.V."/>
            <person name="Green B.R."/>
            <person name="Van de Peer Y."/>
            <person name="Grigoriev I.V."/>
        </authorList>
    </citation>
    <scope>NUCLEOTIDE SEQUENCE [LARGE SCALE GENOMIC DNA]</scope>
    <source>
        <strain evidence="12 13">CCMP1335</strain>
    </source>
</reference>
<dbReference type="InterPro" id="IPR039763">
    <property type="entry name" value="ARMT1"/>
</dbReference>
<dbReference type="HOGENOM" id="CLU_357006_0_0_1"/>
<dbReference type="InParanoid" id="B5YMX2"/>
<dbReference type="PANTHER" id="PTHR12260:SF6">
    <property type="entry name" value="DAMAGE-CONTROL PHOSPHATASE ARMT1"/>
    <property type="match status" value="1"/>
</dbReference>
<dbReference type="RefSeq" id="XP_002295815.1">
    <property type="nucleotide sequence ID" value="XM_002295779.1"/>
</dbReference>
<dbReference type="GeneID" id="7449234"/>
<comment type="catalytic activity">
    <reaction evidence="1">
        <text>beta-D-fructose 1-phosphate + H2O = D-fructose + phosphate</text>
        <dbReference type="Rhea" id="RHEA:35603"/>
        <dbReference type="ChEBI" id="CHEBI:15377"/>
        <dbReference type="ChEBI" id="CHEBI:37721"/>
        <dbReference type="ChEBI" id="CHEBI:43474"/>
        <dbReference type="ChEBI" id="CHEBI:138881"/>
    </reaction>
</comment>
<dbReference type="InterPro" id="IPR002791">
    <property type="entry name" value="ARMT1-like_metal-bd"/>
</dbReference>
<evidence type="ECO:0000313" key="13">
    <source>
        <dbReference type="Proteomes" id="UP000001449"/>
    </source>
</evidence>
<evidence type="ECO:0000313" key="12">
    <source>
        <dbReference type="EMBL" id="ACI64532.1"/>
    </source>
</evidence>
<feature type="transmembrane region" description="Helical" evidence="10">
    <location>
        <begin position="194"/>
        <end position="218"/>
    </location>
</feature>
<comment type="catalytic activity">
    <reaction evidence="8">
        <text>beta-D-fructose 6-phosphate = dihydroxyacetone + D-glyceraldehyde 3-phosphate</text>
        <dbReference type="Rhea" id="RHEA:28002"/>
        <dbReference type="ChEBI" id="CHEBI:16016"/>
        <dbReference type="ChEBI" id="CHEBI:57634"/>
        <dbReference type="ChEBI" id="CHEBI:59776"/>
    </reaction>
</comment>
<dbReference type="GO" id="GO:0016791">
    <property type="term" value="F:phosphatase activity"/>
    <property type="evidence" value="ECO:0000318"/>
    <property type="project" value="GO_Central"/>
</dbReference>
<organism evidence="12 13">
    <name type="scientific">Thalassiosira pseudonana</name>
    <name type="common">Marine diatom</name>
    <name type="synonym">Cyclotella nana</name>
    <dbReference type="NCBI Taxonomy" id="35128"/>
    <lineage>
        <taxon>Eukaryota</taxon>
        <taxon>Sar</taxon>
        <taxon>Stramenopiles</taxon>
        <taxon>Ochrophyta</taxon>
        <taxon>Bacillariophyta</taxon>
        <taxon>Coscinodiscophyceae</taxon>
        <taxon>Thalassiosirophycidae</taxon>
        <taxon>Thalassiosirales</taxon>
        <taxon>Thalassiosiraceae</taxon>
        <taxon>Thalassiosira</taxon>
    </lineage>
</organism>
<feature type="transmembrane region" description="Helical" evidence="10">
    <location>
        <begin position="153"/>
        <end position="174"/>
    </location>
</feature>
<dbReference type="EMBL" id="CP001160">
    <property type="protein sequence ID" value="ACI64532.1"/>
    <property type="molecule type" value="Genomic_DNA"/>
</dbReference>
<comment type="cofactor">
    <cofactor evidence="2">
        <name>Mn(2+)</name>
        <dbReference type="ChEBI" id="CHEBI:29035"/>
    </cofactor>
</comment>
<dbReference type="FunFam" id="3.40.50.10880:FF:000007">
    <property type="entry name" value="DUF89 domain protein"/>
    <property type="match status" value="1"/>
</dbReference>
<dbReference type="SUPFAM" id="SSF111321">
    <property type="entry name" value="AF1104-like"/>
    <property type="match status" value="1"/>
</dbReference>
<accession>B5YMX2</accession>
<keyword evidence="6" id="KW-0378">Hydrolase</keyword>
<evidence type="ECO:0000259" key="11">
    <source>
        <dbReference type="Pfam" id="PF01937"/>
    </source>
</evidence>
<feature type="transmembrane region" description="Helical" evidence="10">
    <location>
        <begin position="12"/>
        <end position="32"/>
    </location>
</feature>
<evidence type="ECO:0000256" key="10">
    <source>
        <dbReference type="SAM" id="Phobius"/>
    </source>
</evidence>
<dbReference type="GO" id="GO:0006974">
    <property type="term" value="P:DNA damage response"/>
    <property type="evidence" value="ECO:0000318"/>
    <property type="project" value="GO_Central"/>
</dbReference>
<evidence type="ECO:0000256" key="8">
    <source>
        <dbReference type="ARBA" id="ARBA00048809"/>
    </source>
</evidence>
<dbReference type="AlphaFoldDB" id="B5YMX2"/>
<dbReference type="FunCoup" id="B5YMX2">
    <property type="interactions" value="198"/>
</dbReference>
<name>B5YMX2_THAPS</name>
<dbReference type="Proteomes" id="UP000001449">
    <property type="component" value="Chromosome 7"/>
</dbReference>
<keyword evidence="10" id="KW-1133">Transmembrane helix</keyword>